<accession>A0A366EE00</accession>
<feature type="transmembrane region" description="Helical" evidence="1">
    <location>
        <begin position="33"/>
        <end position="50"/>
    </location>
</feature>
<feature type="transmembrane region" description="Helical" evidence="1">
    <location>
        <begin position="94"/>
        <end position="112"/>
    </location>
</feature>
<keyword evidence="3" id="KW-1185">Reference proteome</keyword>
<keyword evidence="1" id="KW-0472">Membrane</keyword>
<feature type="transmembrane region" description="Helical" evidence="1">
    <location>
        <begin position="9"/>
        <end position="27"/>
    </location>
</feature>
<feature type="transmembrane region" description="Helical" evidence="1">
    <location>
        <begin position="124"/>
        <end position="144"/>
    </location>
</feature>
<dbReference type="PANTHER" id="PTHR37422:SF17">
    <property type="entry name" value="O-ANTIGEN LIGASE"/>
    <property type="match status" value="1"/>
</dbReference>
<organism evidence="2 3">
    <name type="scientific">Paraliobacillus ryukyuensis</name>
    <dbReference type="NCBI Taxonomy" id="200904"/>
    <lineage>
        <taxon>Bacteria</taxon>
        <taxon>Bacillati</taxon>
        <taxon>Bacillota</taxon>
        <taxon>Bacilli</taxon>
        <taxon>Bacillales</taxon>
        <taxon>Bacillaceae</taxon>
        <taxon>Paraliobacillus</taxon>
    </lineage>
</organism>
<sequence length="443" mass="50939">MQLKINKNNLVLFVILSTMILPIMNFFGFGIPVIYLLTPLGIGILMLIMFGRVKIPRIVKVLLVIWFMILFQIVVTTLYSTVNKLGYFVFPTDITQYVVRFVFLVSFIVIAYKGYIDKDKFINYFLIVLIMGMSIGILQWLPWIGREFLTNVYPFKDGIDQLKNLDRPLHLIRIHGFAQHATGNGGIASFALVFGYCVKKYYKKYNILSLILIMMSVINIFISQARAGMLAAIFSIFLLYVVNIKYEKKGLKSTIYMLTLISILALVVYYLYNSGNPYVVLAYDRWLNLFETGGGARATTQPQYFFSMMESADYFFGLSKPIINRSLISYGIEIEPLNIFVTYGLVGFIFHYTLVAFLLMYFYKKISKKVEDKATLTLIIASFVGLFGYQIFSVAYFFFREIRIGLFPWVLMGVGIGLYERYKLKGLSNKSKEIKLNNKGNSL</sequence>
<dbReference type="Proteomes" id="UP000252254">
    <property type="component" value="Unassembled WGS sequence"/>
</dbReference>
<gene>
    <name evidence="2" type="ORF">DES48_102377</name>
</gene>
<evidence type="ECO:0000313" key="3">
    <source>
        <dbReference type="Proteomes" id="UP000252254"/>
    </source>
</evidence>
<feature type="transmembrane region" description="Helical" evidence="1">
    <location>
        <begin position="177"/>
        <end position="198"/>
    </location>
</feature>
<protein>
    <recommendedName>
        <fullName evidence="4">O-antigen ligase-like membrane protein</fullName>
    </recommendedName>
</protein>
<name>A0A366EE00_9BACI</name>
<keyword evidence="1" id="KW-1133">Transmembrane helix</keyword>
<feature type="transmembrane region" description="Helical" evidence="1">
    <location>
        <begin position="404"/>
        <end position="422"/>
    </location>
</feature>
<dbReference type="EMBL" id="QNRI01000002">
    <property type="protein sequence ID" value="RBP00612.1"/>
    <property type="molecule type" value="Genomic_DNA"/>
</dbReference>
<comment type="caution">
    <text evidence="2">The sequence shown here is derived from an EMBL/GenBank/DDBJ whole genome shotgun (WGS) entry which is preliminary data.</text>
</comment>
<feature type="transmembrane region" description="Helical" evidence="1">
    <location>
        <begin position="228"/>
        <end position="246"/>
    </location>
</feature>
<dbReference type="InterPro" id="IPR051533">
    <property type="entry name" value="WaaL-like"/>
</dbReference>
<evidence type="ECO:0000256" key="1">
    <source>
        <dbReference type="SAM" id="Phobius"/>
    </source>
</evidence>
<evidence type="ECO:0000313" key="2">
    <source>
        <dbReference type="EMBL" id="RBP00612.1"/>
    </source>
</evidence>
<proteinExistence type="predicted"/>
<dbReference type="PANTHER" id="PTHR37422">
    <property type="entry name" value="TEICHURONIC ACID BIOSYNTHESIS PROTEIN TUAE"/>
    <property type="match status" value="1"/>
</dbReference>
<dbReference type="RefSeq" id="WP_113867418.1">
    <property type="nucleotide sequence ID" value="NZ_BAABQN010000002.1"/>
</dbReference>
<feature type="transmembrane region" description="Helical" evidence="1">
    <location>
        <begin position="62"/>
        <end position="82"/>
    </location>
</feature>
<reference evidence="2 3" key="1">
    <citation type="submission" date="2018-06" db="EMBL/GenBank/DDBJ databases">
        <title>Genomic Encyclopedia of Type Strains, Phase IV (KMG-IV): sequencing the most valuable type-strain genomes for metagenomic binning, comparative biology and taxonomic classification.</title>
        <authorList>
            <person name="Goeker M."/>
        </authorList>
    </citation>
    <scope>NUCLEOTIDE SEQUENCE [LARGE SCALE GENOMIC DNA]</scope>
    <source>
        <strain evidence="2 3">DSM 15140</strain>
    </source>
</reference>
<dbReference type="AlphaFoldDB" id="A0A366EE00"/>
<dbReference type="OrthoDB" id="2986937at2"/>
<feature type="transmembrane region" description="Helical" evidence="1">
    <location>
        <begin position="340"/>
        <end position="363"/>
    </location>
</feature>
<keyword evidence="1" id="KW-0812">Transmembrane</keyword>
<feature type="transmembrane region" description="Helical" evidence="1">
    <location>
        <begin position="253"/>
        <end position="272"/>
    </location>
</feature>
<evidence type="ECO:0008006" key="4">
    <source>
        <dbReference type="Google" id="ProtNLM"/>
    </source>
</evidence>
<feature type="transmembrane region" description="Helical" evidence="1">
    <location>
        <begin position="375"/>
        <end position="398"/>
    </location>
</feature>
<feature type="transmembrane region" description="Helical" evidence="1">
    <location>
        <begin position="205"/>
        <end position="222"/>
    </location>
</feature>